<dbReference type="AlphaFoldDB" id="A0A976MA92"/>
<sequence length="469" mass="53028">MDENKPKSPERRTVNKVRRPSTGSKNETAGHSSASSGSDSTPHKVKGTDLSVSKINNVSRSKLAEQAIARQNRSLGLLNGVSTEVNLPVVPYSSTLRRLEKRKRVKELNEDDYVACMENIIERDYFPDLLKYRYIKAISEAEKSGNKKLAGKLERELEMIKSGQINNDVYLRTIADENVLVNLGKDGLKLDEFNRIFSSEDNRSFDKLMEKDIHEKNERTKWMEDAEYKHNLALADVQKKTNVGERSTGLQLNKFEARNLLFFSPDSKPLEPTGGVILARNTNLSLGDKELDQMAAMQVSRTNKIKRRKADEEISDLIVSHGVSRNKELLEKSGNMSSYVFTPKIIAGEAEPIFTWGTIGSVESIPPSPVPTERDAVKKLVREDKSLRDGKEFNMPRPLEREEIANKLYRKLKAPKTPVRPDTPFTPKTPLIVQKLIAKHSKGVDTQLRDSYSLRKYRSSRASSLSSRK</sequence>
<keyword evidence="3" id="KW-0539">Nucleus</keyword>
<dbReference type="InterPro" id="IPR019148">
    <property type="entry name" value="Nuclear_protein_DGCR14_ESS-2"/>
</dbReference>
<feature type="region of interest" description="Disordered" evidence="4">
    <location>
        <begin position="1"/>
        <end position="53"/>
    </location>
</feature>
<evidence type="ECO:0000313" key="6">
    <source>
        <dbReference type="Proteomes" id="UP000244811"/>
    </source>
</evidence>
<dbReference type="Proteomes" id="UP000244811">
    <property type="component" value="Chromosome 1"/>
</dbReference>
<feature type="region of interest" description="Disordered" evidence="4">
    <location>
        <begin position="442"/>
        <end position="469"/>
    </location>
</feature>
<comment type="similarity">
    <text evidence="2">Belongs to the ESS2 family.</text>
</comment>
<dbReference type="PANTHER" id="PTHR12940:SF0">
    <property type="entry name" value="SPLICING FACTOR ESS-2 HOMOLOG"/>
    <property type="match status" value="1"/>
</dbReference>
<accession>A0A976MA92</accession>
<gene>
    <name evidence="5" type="ORF">MACK_000670</name>
</gene>
<feature type="compositionally biased region" description="Basic and acidic residues" evidence="4">
    <location>
        <begin position="1"/>
        <end position="13"/>
    </location>
</feature>
<reference evidence="5" key="1">
    <citation type="submission" date="2022-07" db="EMBL/GenBank/DDBJ databases">
        <title>Evaluation of T. orientalis genome assembly methods using nanopore sequencing and analysis of variation between genomes.</title>
        <authorList>
            <person name="Yam J."/>
            <person name="Micallef M.L."/>
            <person name="Liu M."/>
            <person name="Djordjevic S.P."/>
            <person name="Bogema D.R."/>
            <person name="Jenkins C."/>
        </authorList>
    </citation>
    <scope>NUCLEOTIDE SEQUENCE</scope>
    <source>
        <strain evidence="5">Goon Nure</strain>
    </source>
</reference>
<dbReference type="Pfam" id="PF09751">
    <property type="entry name" value="Es2"/>
    <property type="match status" value="2"/>
</dbReference>
<dbReference type="PANTHER" id="PTHR12940">
    <property type="entry name" value="ES-2 PROTEIN - RELATED"/>
    <property type="match status" value="1"/>
</dbReference>
<comment type="subcellular location">
    <subcellularLocation>
        <location evidence="1">Nucleus</location>
    </subcellularLocation>
</comment>
<protein>
    <recommendedName>
        <fullName evidence="7">Nuclear protein Es2</fullName>
    </recommendedName>
</protein>
<evidence type="ECO:0000256" key="3">
    <source>
        <dbReference type="ARBA" id="ARBA00023242"/>
    </source>
</evidence>
<dbReference type="GO" id="GO:0071013">
    <property type="term" value="C:catalytic step 2 spliceosome"/>
    <property type="evidence" value="ECO:0007669"/>
    <property type="project" value="TreeGrafter"/>
</dbReference>
<dbReference type="EMBL" id="CP056069">
    <property type="protein sequence ID" value="UKK00596.1"/>
    <property type="molecule type" value="Genomic_DNA"/>
</dbReference>
<evidence type="ECO:0000313" key="5">
    <source>
        <dbReference type="EMBL" id="UKK00596.1"/>
    </source>
</evidence>
<feature type="compositionally biased region" description="Low complexity" evidence="4">
    <location>
        <begin position="460"/>
        <end position="469"/>
    </location>
</feature>
<name>A0A976MA92_THEOR</name>
<evidence type="ECO:0000256" key="1">
    <source>
        <dbReference type="ARBA" id="ARBA00004123"/>
    </source>
</evidence>
<evidence type="ECO:0000256" key="4">
    <source>
        <dbReference type="SAM" id="MobiDB-lite"/>
    </source>
</evidence>
<feature type="compositionally biased region" description="Low complexity" evidence="4">
    <location>
        <begin position="29"/>
        <end position="40"/>
    </location>
</feature>
<proteinExistence type="inferred from homology"/>
<organism evidence="5 6">
    <name type="scientific">Theileria orientalis</name>
    <dbReference type="NCBI Taxonomy" id="68886"/>
    <lineage>
        <taxon>Eukaryota</taxon>
        <taxon>Sar</taxon>
        <taxon>Alveolata</taxon>
        <taxon>Apicomplexa</taxon>
        <taxon>Aconoidasida</taxon>
        <taxon>Piroplasmida</taxon>
        <taxon>Theileriidae</taxon>
        <taxon>Theileria</taxon>
    </lineage>
</organism>
<evidence type="ECO:0008006" key="7">
    <source>
        <dbReference type="Google" id="ProtNLM"/>
    </source>
</evidence>
<evidence type="ECO:0000256" key="2">
    <source>
        <dbReference type="ARBA" id="ARBA00009072"/>
    </source>
</evidence>